<dbReference type="EMBL" id="BTSY01000007">
    <property type="protein sequence ID" value="GMT35879.1"/>
    <property type="molecule type" value="Genomic_DNA"/>
</dbReference>
<feature type="region of interest" description="Disordered" evidence="1">
    <location>
        <begin position="36"/>
        <end position="108"/>
    </location>
</feature>
<feature type="compositionally biased region" description="Polar residues" evidence="1">
    <location>
        <begin position="194"/>
        <end position="204"/>
    </location>
</feature>
<feature type="non-terminal residue" evidence="2">
    <location>
        <position position="240"/>
    </location>
</feature>
<accession>A0AAV5WYX3</accession>
<feature type="non-terminal residue" evidence="2">
    <location>
        <position position="1"/>
    </location>
</feature>
<evidence type="ECO:0000256" key="1">
    <source>
        <dbReference type="SAM" id="MobiDB-lite"/>
    </source>
</evidence>
<reference evidence="2" key="1">
    <citation type="submission" date="2023-10" db="EMBL/GenBank/DDBJ databases">
        <title>Genome assembly of Pristionchus species.</title>
        <authorList>
            <person name="Yoshida K."/>
            <person name="Sommer R.J."/>
        </authorList>
    </citation>
    <scope>NUCLEOTIDE SEQUENCE</scope>
    <source>
        <strain evidence="2">RS5133</strain>
    </source>
</reference>
<proteinExistence type="predicted"/>
<dbReference type="AlphaFoldDB" id="A0AAV5WYX3"/>
<evidence type="ECO:0000313" key="3">
    <source>
        <dbReference type="Proteomes" id="UP001432322"/>
    </source>
</evidence>
<feature type="compositionally biased region" description="Basic and acidic residues" evidence="1">
    <location>
        <begin position="36"/>
        <end position="51"/>
    </location>
</feature>
<feature type="region of interest" description="Disordered" evidence="1">
    <location>
        <begin position="123"/>
        <end position="240"/>
    </location>
</feature>
<keyword evidence="3" id="KW-1185">Reference proteome</keyword>
<protein>
    <submittedName>
        <fullName evidence="2">Uncharacterized protein</fullName>
    </submittedName>
</protein>
<sequence length="240" mass="27060">EKIEKKEKEEKIEDEKTTLEVIGTAIIARSSVIVEAPKEEKTQKPKSRELENLFIDEGAQRLREDEEESGDSRSSSRRIKESRSASSKSIRSPAKNDDEPPVGAQNQILSRELDNLFINEGVQILKGDRDKSGESRSSRRRINETRSRTSKSSRSPAKKDNEAPIESEAQRKARELANLFLDEGVHGQEDGEETASTSFESSRSPAKEDIETPIEHPKQSKSRELGNLFIDEGAQRLRED</sequence>
<gene>
    <name evidence="2" type="ORF">PFISCL1PPCAC_27176</name>
</gene>
<feature type="compositionally biased region" description="Basic and acidic residues" evidence="1">
    <location>
        <begin position="126"/>
        <end position="147"/>
    </location>
</feature>
<evidence type="ECO:0000313" key="2">
    <source>
        <dbReference type="EMBL" id="GMT35879.1"/>
    </source>
</evidence>
<feature type="compositionally biased region" description="Basic and acidic residues" evidence="1">
    <location>
        <begin position="157"/>
        <end position="175"/>
    </location>
</feature>
<name>A0AAV5WYX3_9BILA</name>
<comment type="caution">
    <text evidence="2">The sequence shown here is derived from an EMBL/GenBank/DDBJ whole genome shotgun (WGS) entry which is preliminary data.</text>
</comment>
<feature type="compositionally biased region" description="Basic and acidic residues" evidence="1">
    <location>
        <begin position="205"/>
        <end position="224"/>
    </location>
</feature>
<organism evidence="2 3">
    <name type="scientific">Pristionchus fissidentatus</name>
    <dbReference type="NCBI Taxonomy" id="1538716"/>
    <lineage>
        <taxon>Eukaryota</taxon>
        <taxon>Metazoa</taxon>
        <taxon>Ecdysozoa</taxon>
        <taxon>Nematoda</taxon>
        <taxon>Chromadorea</taxon>
        <taxon>Rhabditida</taxon>
        <taxon>Rhabditina</taxon>
        <taxon>Diplogasteromorpha</taxon>
        <taxon>Diplogasteroidea</taxon>
        <taxon>Neodiplogasteridae</taxon>
        <taxon>Pristionchus</taxon>
    </lineage>
</organism>
<dbReference type="Proteomes" id="UP001432322">
    <property type="component" value="Unassembled WGS sequence"/>
</dbReference>